<dbReference type="Proteomes" id="UP000031971">
    <property type="component" value="Unassembled WGS sequence"/>
</dbReference>
<evidence type="ECO:0000313" key="1">
    <source>
        <dbReference type="EMBL" id="KIL97212.1"/>
    </source>
</evidence>
<name>A0A0C2U6X1_PARME</name>
<reference evidence="1 2" key="1">
    <citation type="submission" date="2015-01" db="EMBL/GenBank/DDBJ databases">
        <title>Genome Sequence of Magnetospirillum magnetotacticum Strain MS-1.</title>
        <authorList>
            <person name="Marinov G.K."/>
            <person name="Smalley M.D."/>
            <person name="DeSalvo G."/>
        </authorList>
    </citation>
    <scope>NUCLEOTIDE SEQUENCE [LARGE SCALE GENOMIC DNA]</scope>
    <source>
        <strain evidence="1 2">MS-1</strain>
    </source>
</reference>
<organism evidence="1 2">
    <name type="scientific">Paramagnetospirillum magnetotacticum MS-1</name>
    <dbReference type="NCBI Taxonomy" id="272627"/>
    <lineage>
        <taxon>Bacteria</taxon>
        <taxon>Pseudomonadati</taxon>
        <taxon>Pseudomonadota</taxon>
        <taxon>Alphaproteobacteria</taxon>
        <taxon>Rhodospirillales</taxon>
        <taxon>Magnetospirillaceae</taxon>
        <taxon>Paramagnetospirillum</taxon>
    </lineage>
</organism>
<dbReference type="STRING" id="272627.CCC_00273"/>
<accession>A0A0C2U6X1</accession>
<dbReference type="AlphaFoldDB" id="A0A0C2U6X1"/>
<proteinExistence type="predicted"/>
<sequence>MTDDLDFHDHELLDDDELARAQAEAELFWYDDLLFACSNLCDLLDIENEALLTHDPETVRLLADNKASLARLYEQSVQPLMDEPDLAALLDEDRREMLVAVGTRLNELVETNARRLKAEMEAYQRVMDIMVDAAKKNVISTTAYGKAGIFDANAGPGGSLSFNKAL</sequence>
<protein>
    <recommendedName>
        <fullName evidence="3">Flagellar biosynthesis protein FlgN</fullName>
    </recommendedName>
</protein>
<dbReference type="OrthoDB" id="7354466at2"/>
<evidence type="ECO:0008006" key="3">
    <source>
        <dbReference type="Google" id="ProtNLM"/>
    </source>
</evidence>
<dbReference type="EMBL" id="JXSL01000030">
    <property type="protein sequence ID" value="KIL97212.1"/>
    <property type="molecule type" value="Genomic_DNA"/>
</dbReference>
<comment type="caution">
    <text evidence="1">The sequence shown here is derived from an EMBL/GenBank/DDBJ whole genome shotgun (WGS) entry which is preliminary data.</text>
</comment>
<keyword evidence="2" id="KW-1185">Reference proteome</keyword>
<gene>
    <name evidence="1" type="ORF">CCC_00273</name>
</gene>
<evidence type="ECO:0000313" key="2">
    <source>
        <dbReference type="Proteomes" id="UP000031971"/>
    </source>
</evidence>
<dbReference type="RefSeq" id="WP_009871097.1">
    <property type="nucleotide sequence ID" value="NZ_JXSL01000030.1"/>
</dbReference>